<accession>A0A0F9VNS3</accession>
<comment type="caution">
    <text evidence="1">The sequence shown here is derived from an EMBL/GenBank/DDBJ whole genome shotgun (WGS) entry which is preliminary data.</text>
</comment>
<dbReference type="EMBL" id="LAZR01000034">
    <property type="protein sequence ID" value="KKO01553.1"/>
    <property type="molecule type" value="Genomic_DNA"/>
</dbReference>
<proteinExistence type="predicted"/>
<sequence>MKMAARSSGMEHATRVYKWLIRRRQTHPDLFLNATPVGMAASATLAALKAGKYLFSRTEPGFGSIGKQTE</sequence>
<organism evidence="1">
    <name type="scientific">marine sediment metagenome</name>
    <dbReference type="NCBI Taxonomy" id="412755"/>
    <lineage>
        <taxon>unclassified sequences</taxon>
        <taxon>metagenomes</taxon>
        <taxon>ecological metagenomes</taxon>
    </lineage>
</organism>
<gene>
    <name evidence="1" type="ORF">LCGC14_0113570</name>
</gene>
<evidence type="ECO:0000313" key="1">
    <source>
        <dbReference type="EMBL" id="KKO01553.1"/>
    </source>
</evidence>
<name>A0A0F9VNS3_9ZZZZ</name>
<reference evidence="1" key="1">
    <citation type="journal article" date="2015" name="Nature">
        <title>Complex archaea that bridge the gap between prokaryotes and eukaryotes.</title>
        <authorList>
            <person name="Spang A."/>
            <person name="Saw J.H."/>
            <person name="Jorgensen S.L."/>
            <person name="Zaremba-Niedzwiedzka K."/>
            <person name="Martijn J."/>
            <person name="Lind A.E."/>
            <person name="van Eijk R."/>
            <person name="Schleper C."/>
            <person name="Guy L."/>
            <person name="Ettema T.J."/>
        </authorList>
    </citation>
    <scope>NUCLEOTIDE SEQUENCE</scope>
</reference>
<protein>
    <submittedName>
        <fullName evidence="1">Uncharacterized protein</fullName>
    </submittedName>
</protein>
<dbReference type="AlphaFoldDB" id="A0A0F9VNS3"/>